<feature type="domain" description="C2H2-type" evidence="12">
    <location>
        <begin position="481"/>
        <end position="509"/>
    </location>
</feature>
<dbReference type="PROSITE" id="PS50297">
    <property type="entry name" value="ANK_REP_REGION"/>
    <property type="match status" value="3"/>
</dbReference>
<feature type="domain" description="C2H2-type" evidence="12">
    <location>
        <begin position="597"/>
        <end position="625"/>
    </location>
</feature>
<evidence type="ECO:0000256" key="1">
    <source>
        <dbReference type="ARBA" id="ARBA00004123"/>
    </source>
</evidence>
<feature type="repeat" description="ANK" evidence="9">
    <location>
        <begin position="121"/>
        <end position="153"/>
    </location>
</feature>
<feature type="domain" description="C2H2-type" evidence="12">
    <location>
        <begin position="394"/>
        <end position="422"/>
    </location>
</feature>
<evidence type="ECO:0000313" key="14">
    <source>
        <dbReference type="Proteomes" id="UP000479190"/>
    </source>
</evidence>
<evidence type="ECO:0000256" key="3">
    <source>
        <dbReference type="ARBA" id="ARBA00022737"/>
    </source>
</evidence>
<feature type="region of interest" description="Disordered" evidence="11">
    <location>
        <begin position="671"/>
        <end position="752"/>
    </location>
</feature>
<evidence type="ECO:0000256" key="2">
    <source>
        <dbReference type="ARBA" id="ARBA00022723"/>
    </source>
</evidence>
<sequence length="981" mass="112461">MFFKVNKEINQLVQVDAKDKLGRTPLHLALLCGYEKLVELLLKNGVDPNVANEADDDDDDDDELAQMLSKVSRKKHQTAPQVHVQTKNGDTPLHLAIYSGHVNTIEILLKNGANTNLINKEGWTPLQLAVKKLSLVLVDLLLDHGADLSSFDFPAEYWDYDIEDIDSKFELASGVLATAEHLEKREYRCDSVKIVKLFIKWKILKMSEDHEKHWYDYEEFARDAKKIKVRDGDPSLSLYDLIRPRSEKPAKLLTYKDYFDLASSKKLRNLKRNHEAWADAHLAEEISRRFFLDFARESFMELTRYKLPILCCDIIIERLNQVFVTAEVSRNILASPKFLVDRLSNIPSIERLNHQKLVHEVGKDFVCDKCEKKFGQRSSLHTHQKLVHKGGKDFVCDKCEKEFWRKSHLLIHHKTVHDGHKDFACDLCEKKFGDSSTLIRHKKIVHEGRKDYACDECEKKFGLKQHLLLHQKTVHDGRKDFACDLCEKKFGDSSTLIRHKKGFHERCKDFVCDKCQKKFGHKFDLSRHRMTVHDGRKDFACDKCEKKFGQKSHLLLHQRAVHENRKDFVCDKCEKKFGDSSTLIRHKKIVHEGRKDYACDECEKTFGLKQLLLLHQKTIHEGRKDYACKNCEKKFGVQSSLIRHQRAVHEGRKDYACKNCEKKFGDPSILIKHKKQSMKVAKTTHATSARRTSQTTNGASRRRRAGQKRPDAVESGSGPRTQKLREGAAEKRRRSESRRRAGNDASARHLRERRRQIGQGIFRQLQRNWSRSSAVAGRRARRFGSNASARGPASRSRQTDRSAVESRRGSESGQLGGLRCLARHLPGKVRRRRLGRVTSQERRGRSRDGAVGARRPRQVRRYAAAPGHGPSSPELVRVAAQERRRPKSFERPGIDRAALVYQKGRRRAGAQVLRDLRREACASAGRRPGQLGSNTAAVGRGESEAAPGRRAPGSRRRWLLVPFPAAVTWARDSTVRPAMPN</sequence>
<name>A0A6H5IUT7_9HYME</name>
<evidence type="ECO:0000256" key="11">
    <source>
        <dbReference type="SAM" id="MobiDB-lite"/>
    </source>
</evidence>
<feature type="compositionally biased region" description="Basic residues" evidence="11">
    <location>
        <begin position="821"/>
        <end position="835"/>
    </location>
</feature>
<dbReference type="PRINTS" id="PR01415">
    <property type="entry name" value="ANKYRIN"/>
</dbReference>
<feature type="domain" description="C2H2-type" evidence="12">
    <location>
        <begin position="655"/>
        <end position="683"/>
    </location>
</feature>
<evidence type="ECO:0000256" key="5">
    <source>
        <dbReference type="ARBA" id="ARBA00022833"/>
    </source>
</evidence>
<dbReference type="Pfam" id="PF00096">
    <property type="entry name" value="zf-C2H2"/>
    <property type="match status" value="7"/>
</dbReference>
<dbReference type="PROSITE" id="PS50088">
    <property type="entry name" value="ANK_REPEAT"/>
    <property type="match status" value="3"/>
</dbReference>
<keyword evidence="3" id="KW-0677">Repeat</keyword>
<feature type="domain" description="C2H2-type" evidence="12">
    <location>
        <begin position="539"/>
        <end position="567"/>
    </location>
</feature>
<keyword evidence="6" id="KW-0805">Transcription regulation</keyword>
<evidence type="ECO:0000256" key="10">
    <source>
        <dbReference type="PROSITE-ProRule" id="PRU00042"/>
    </source>
</evidence>
<feature type="domain" description="C2H2-type" evidence="12">
    <location>
        <begin position="365"/>
        <end position="393"/>
    </location>
</feature>
<dbReference type="AlphaFoldDB" id="A0A6H5IUT7"/>
<keyword evidence="4 10" id="KW-0863">Zinc-finger</keyword>
<dbReference type="Pfam" id="PF00023">
    <property type="entry name" value="Ank"/>
    <property type="match status" value="1"/>
</dbReference>
<keyword evidence="8" id="KW-0539">Nucleus</keyword>
<dbReference type="PANTHER" id="PTHR24399:SF31">
    <property type="entry name" value="ZINC FINGER PROTEIN PLAGL1"/>
    <property type="match status" value="1"/>
</dbReference>
<dbReference type="PROSITE" id="PS50157">
    <property type="entry name" value="ZINC_FINGER_C2H2_2"/>
    <property type="match status" value="11"/>
</dbReference>
<dbReference type="GO" id="GO:0001817">
    <property type="term" value="P:regulation of cytokine production"/>
    <property type="evidence" value="ECO:0007669"/>
    <property type="project" value="TreeGrafter"/>
</dbReference>
<keyword evidence="2" id="KW-0479">Metal-binding</keyword>
<dbReference type="GO" id="GO:0005654">
    <property type="term" value="C:nucleoplasm"/>
    <property type="evidence" value="ECO:0007669"/>
    <property type="project" value="TreeGrafter"/>
</dbReference>
<dbReference type="GO" id="GO:0008270">
    <property type="term" value="F:zinc ion binding"/>
    <property type="evidence" value="ECO:0007669"/>
    <property type="project" value="UniProtKB-KW"/>
</dbReference>
<dbReference type="EMBL" id="CADCXV010000917">
    <property type="protein sequence ID" value="CAB0038581.1"/>
    <property type="molecule type" value="Genomic_DNA"/>
</dbReference>
<protein>
    <recommendedName>
        <fullName evidence="12">C2H2-type domain-containing protein</fullName>
    </recommendedName>
</protein>
<dbReference type="GO" id="GO:0030674">
    <property type="term" value="F:protein-macromolecule adaptor activity"/>
    <property type="evidence" value="ECO:0007669"/>
    <property type="project" value="UniProtKB-ARBA"/>
</dbReference>
<evidence type="ECO:0000256" key="9">
    <source>
        <dbReference type="PROSITE-ProRule" id="PRU00023"/>
    </source>
</evidence>
<dbReference type="SUPFAM" id="SSF57667">
    <property type="entry name" value="beta-beta-alpha zinc fingers"/>
    <property type="match status" value="6"/>
</dbReference>
<dbReference type="InterPro" id="IPR036236">
    <property type="entry name" value="Znf_C2H2_sf"/>
</dbReference>
<dbReference type="InterPro" id="IPR002110">
    <property type="entry name" value="Ankyrin_rpt"/>
</dbReference>
<dbReference type="GO" id="GO:0002682">
    <property type="term" value="P:regulation of immune system process"/>
    <property type="evidence" value="ECO:0007669"/>
    <property type="project" value="TreeGrafter"/>
</dbReference>
<keyword evidence="14" id="KW-1185">Reference proteome</keyword>
<dbReference type="SMART" id="SM00355">
    <property type="entry name" value="ZnF_C2H2"/>
    <property type="match status" value="11"/>
</dbReference>
<dbReference type="GO" id="GO:0001228">
    <property type="term" value="F:DNA-binding transcription activator activity, RNA polymerase II-specific"/>
    <property type="evidence" value="ECO:0007669"/>
    <property type="project" value="TreeGrafter"/>
</dbReference>
<keyword evidence="9" id="KW-0040">ANK repeat</keyword>
<feature type="region of interest" description="Disordered" evidence="11">
    <location>
        <begin position="768"/>
        <end position="874"/>
    </location>
</feature>
<proteinExistence type="predicted"/>
<gene>
    <name evidence="13" type="ORF">TBRA_LOCUS10359</name>
</gene>
<accession>A0A6H5IUT7</accession>
<feature type="compositionally biased region" description="Polar residues" evidence="11">
    <location>
        <begin position="684"/>
        <end position="699"/>
    </location>
</feature>
<feature type="repeat" description="ANK" evidence="9">
    <location>
        <begin position="88"/>
        <end position="120"/>
    </location>
</feature>
<evidence type="ECO:0000256" key="7">
    <source>
        <dbReference type="ARBA" id="ARBA00023163"/>
    </source>
</evidence>
<feature type="domain" description="C2H2-type" evidence="12">
    <location>
        <begin position="452"/>
        <end position="480"/>
    </location>
</feature>
<dbReference type="InterPro" id="IPR036770">
    <property type="entry name" value="Ankyrin_rpt-contain_sf"/>
</dbReference>
<evidence type="ECO:0000256" key="6">
    <source>
        <dbReference type="ARBA" id="ARBA00023015"/>
    </source>
</evidence>
<dbReference type="SMART" id="SM00248">
    <property type="entry name" value="ANK"/>
    <property type="match status" value="3"/>
</dbReference>
<organism evidence="13 14">
    <name type="scientific">Trichogramma brassicae</name>
    <dbReference type="NCBI Taxonomy" id="86971"/>
    <lineage>
        <taxon>Eukaryota</taxon>
        <taxon>Metazoa</taxon>
        <taxon>Ecdysozoa</taxon>
        <taxon>Arthropoda</taxon>
        <taxon>Hexapoda</taxon>
        <taxon>Insecta</taxon>
        <taxon>Pterygota</taxon>
        <taxon>Neoptera</taxon>
        <taxon>Endopterygota</taxon>
        <taxon>Hymenoptera</taxon>
        <taxon>Apocrita</taxon>
        <taxon>Proctotrupomorpha</taxon>
        <taxon>Chalcidoidea</taxon>
        <taxon>Trichogrammatidae</taxon>
        <taxon>Trichogramma</taxon>
    </lineage>
</organism>
<dbReference type="Gene3D" id="1.25.40.20">
    <property type="entry name" value="Ankyrin repeat-containing domain"/>
    <property type="match status" value="2"/>
</dbReference>
<dbReference type="Pfam" id="PF12796">
    <property type="entry name" value="Ank_2"/>
    <property type="match status" value="1"/>
</dbReference>
<evidence type="ECO:0000256" key="4">
    <source>
        <dbReference type="ARBA" id="ARBA00022771"/>
    </source>
</evidence>
<dbReference type="FunFam" id="3.30.160.60:FF:000100">
    <property type="entry name" value="Zinc finger 45-like"/>
    <property type="match status" value="1"/>
</dbReference>
<evidence type="ECO:0000256" key="8">
    <source>
        <dbReference type="ARBA" id="ARBA00023242"/>
    </source>
</evidence>
<feature type="domain" description="C2H2-type" evidence="12">
    <location>
        <begin position="510"/>
        <end position="538"/>
    </location>
</feature>
<dbReference type="Gene3D" id="3.30.160.60">
    <property type="entry name" value="Classic Zinc Finger"/>
    <property type="match status" value="10"/>
</dbReference>
<feature type="compositionally biased region" description="Basic and acidic residues" evidence="11">
    <location>
        <begin position="839"/>
        <end position="848"/>
    </location>
</feature>
<dbReference type="SUPFAM" id="SSF48403">
    <property type="entry name" value="Ankyrin repeat"/>
    <property type="match status" value="1"/>
</dbReference>
<feature type="repeat" description="ANK" evidence="9">
    <location>
        <begin position="21"/>
        <end position="53"/>
    </location>
</feature>
<dbReference type="OrthoDB" id="6077919at2759"/>
<feature type="region of interest" description="Disordered" evidence="11">
    <location>
        <begin position="924"/>
        <end position="954"/>
    </location>
</feature>
<dbReference type="PROSITE" id="PS00028">
    <property type="entry name" value="ZINC_FINGER_C2H2_1"/>
    <property type="match status" value="10"/>
</dbReference>
<dbReference type="GO" id="GO:0001227">
    <property type="term" value="F:DNA-binding transcription repressor activity, RNA polymerase II-specific"/>
    <property type="evidence" value="ECO:0007669"/>
    <property type="project" value="TreeGrafter"/>
</dbReference>
<comment type="subcellular location">
    <subcellularLocation>
        <location evidence="1">Nucleus</location>
    </subcellularLocation>
</comment>
<feature type="domain" description="C2H2-type" evidence="12">
    <location>
        <begin position="568"/>
        <end position="596"/>
    </location>
</feature>
<feature type="compositionally biased region" description="Basic and acidic residues" evidence="11">
    <location>
        <begin position="738"/>
        <end position="749"/>
    </location>
</feature>
<evidence type="ECO:0000259" key="12">
    <source>
        <dbReference type="PROSITE" id="PS50157"/>
    </source>
</evidence>
<keyword evidence="5" id="KW-0862">Zinc</keyword>
<feature type="compositionally biased region" description="Low complexity" evidence="11">
    <location>
        <begin position="768"/>
        <end position="777"/>
    </location>
</feature>
<dbReference type="InterPro" id="IPR013087">
    <property type="entry name" value="Znf_C2H2_type"/>
</dbReference>
<feature type="compositionally biased region" description="Basic and acidic residues" evidence="11">
    <location>
        <begin position="797"/>
        <end position="810"/>
    </location>
</feature>
<keyword evidence="7" id="KW-0804">Transcription</keyword>
<evidence type="ECO:0000313" key="13">
    <source>
        <dbReference type="EMBL" id="CAB0038581.1"/>
    </source>
</evidence>
<reference evidence="13 14" key="1">
    <citation type="submission" date="2020-02" db="EMBL/GenBank/DDBJ databases">
        <authorList>
            <person name="Ferguson B K."/>
        </authorList>
    </citation>
    <scope>NUCLEOTIDE SEQUENCE [LARGE SCALE GENOMIC DNA]</scope>
</reference>
<dbReference type="Proteomes" id="UP000479190">
    <property type="component" value="Unassembled WGS sequence"/>
</dbReference>
<dbReference type="FunFam" id="3.30.160.60:FF:000688">
    <property type="entry name" value="zinc finger protein 197 isoform X1"/>
    <property type="match status" value="1"/>
</dbReference>
<dbReference type="PANTHER" id="PTHR24399">
    <property type="entry name" value="ZINC FINGER AND BTB DOMAIN-CONTAINING"/>
    <property type="match status" value="1"/>
</dbReference>
<dbReference type="GO" id="GO:0000978">
    <property type="term" value="F:RNA polymerase II cis-regulatory region sequence-specific DNA binding"/>
    <property type="evidence" value="ECO:0007669"/>
    <property type="project" value="TreeGrafter"/>
</dbReference>
<feature type="domain" description="C2H2-type" evidence="12">
    <location>
        <begin position="626"/>
        <end position="654"/>
    </location>
</feature>
<feature type="domain" description="C2H2-type" evidence="12">
    <location>
        <begin position="423"/>
        <end position="451"/>
    </location>
</feature>